<keyword evidence="2" id="KW-0732">Signal</keyword>
<feature type="signal peptide" evidence="2">
    <location>
        <begin position="1"/>
        <end position="25"/>
    </location>
</feature>
<sequence length="278" mass="30342">MTYRSITLQTSSLLIGLLLASSAQAELRWNPKPPGAHNMAQGGHGGHSRRGPVALYLDDSEAAELQMWSSTLQLSELEQLEGKVELTKTGIDNYHAVLATRSSQTLHESALRYRYMRGKPSGHSPSELTALTKTPLEIVPDPLPREHWRYTGNQTANFTITFNGEPLAGAWVGLTSSNGTTLESTSDAEGSVSFPVPDDFSRVMPGHSNNPKGEFIVRTGHVDNGRLYRTNLTADYRVDPGHWQSNGVALFMLGGGFAAGLLVTRRRNDAENKKAKKS</sequence>
<organism evidence="3 4">
    <name type="scientific">Solemya pervernicosa gill symbiont</name>
    <dbReference type="NCBI Taxonomy" id="642797"/>
    <lineage>
        <taxon>Bacteria</taxon>
        <taxon>Pseudomonadati</taxon>
        <taxon>Pseudomonadota</taxon>
        <taxon>Gammaproteobacteria</taxon>
        <taxon>sulfur-oxidizing symbionts</taxon>
    </lineage>
</organism>
<proteinExistence type="predicted"/>
<dbReference type="EMBL" id="MPRL01000001">
    <property type="protein sequence ID" value="OOZ42366.1"/>
    <property type="molecule type" value="Genomic_DNA"/>
</dbReference>
<protein>
    <submittedName>
        <fullName evidence="3">Uncharacterized protein</fullName>
    </submittedName>
</protein>
<reference evidence="3 4" key="1">
    <citation type="submission" date="2016-11" db="EMBL/GenBank/DDBJ databases">
        <title>Mixed transmission modes and dynamic genome evolution in an obligate animal-bacterial symbiosis.</title>
        <authorList>
            <person name="Russell S.L."/>
            <person name="Corbett-Detig R.B."/>
            <person name="Cavanaugh C.M."/>
        </authorList>
    </citation>
    <scope>NUCLEOTIDE SEQUENCE [LARGE SCALE GENOMIC DNA]</scope>
    <source>
        <strain evidence="3">Sveles-Q1</strain>
    </source>
</reference>
<evidence type="ECO:0000313" key="4">
    <source>
        <dbReference type="Proteomes" id="UP000191110"/>
    </source>
</evidence>
<evidence type="ECO:0000313" key="3">
    <source>
        <dbReference type="EMBL" id="OOZ42366.1"/>
    </source>
</evidence>
<keyword evidence="4" id="KW-1185">Reference proteome</keyword>
<name>A0A1T2LBQ1_9GAMM</name>
<dbReference type="RefSeq" id="WP_078482124.1">
    <property type="nucleotide sequence ID" value="NZ_MPRL01000001.1"/>
</dbReference>
<dbReference type="Proteomes" id="UP000191110">
    <property type="component" value="Unassembled WGS sequence"/>
</dbReference>
<keyword evidence="1" id="KW-0812">Transmembrane</keyword>
<evidence type="ECO:0000256" key="2">
    <source>
        <dbReference type="SAM" id="SignalP"/>
    </source>
</evidence>
<dbReference type="OrthoDB" id="8557099at2"/>
<feature type="transmembrane region" description="Helical" evidence="1">
    <location>
        <begin position="247"/>
        <end position="264"/>
    </location>
</feature>
<comment type="caution">
    <text evidence="3">The sequence shown here is derived from an EMBL/GenBank/DDBJ whole genome shotgun (WGS) entry which is preliminary data.</text>
</comment>
<gene>
    <name evidence="3" type="ORF">BOW53_00580</name>
</gene>
<feature type="chain" id="PRO_5011984085" evidence="2">
    <location>
        <begin position="26"/>
        <end position="278"/>
    </location>
</feature>
<accession>A0A1T2LBQ1</accession>
<evidence type="ECO:0000256" key="1">
    <source>
        <dbReference type="SAM" id="Phobius"/>
    </source>
</evidence>
<keyword evidence="1" id="KW-1133">Transmembrane helix</keyword>
<dbReference type="AlphaFoldDB" id="A0A1T2LBQ1"/>
<keyword evidence="1" id="KW-0472">Membrane</keyword>